<reference evidence="2 3" key="1">
    <citation type="journal article" date="2016" name="Front. Microbiol.">
        <title>Fuerstia marisgermanicae gen. nov., sp. nov., an Unusual Member of the Phylum Planctomycetes from the German Wadden Sea.</title>
        <authorList>
            <person name="Kohn T."/>
            <person name="Heuer A."/>
            <person name="Jogler M."/>
            <person name="Vollmers J."/>
            <person name="Boedeker C."/>
            <person name="Bunk B."/>
            <person name="Rast P."/>
            <person name="Borchert D."/>
            <person name="Glockner I."/>
            <person name="Freese H.M."/>
            <person name="Klenk H.P."/>
            <person name="Overmann J."/>
            <person name="Kaster A.K."/>
            <person name="Rohde M."/>
            <person name="Wiegand S."/>
            <person name="Jogler C."/>
        </authorList>
    </citation>
    <scope>NUCLEOTIDE SEQUENCE [LARGE SCALE GENOMIC DNA]</scope>
    <source>
        <strain evidence="2 3">NH11</strain>
    </source>
</reference>
<dbReference type="Proteomes" id="UP000187735">
    <property type="component" value="Chromosome"/>
</dbReference>
<protein>
    <recommendedName>
        <fullName evidence="1">DUF8091 domain-containing protein</fullName>
    </recommendedName>
</protein>
<keyword evidence="3" id="KW-1185">Reference proteome</keyword>
<dbReference type="InterPro" id="IPR058404">
    <property type="entry name" value="DUF8091"/>
</dbReference>
<name>A0A1P8WB15_9PLAN</name>
<evidence type="ECO:0000313" key="2">
    <source>
        <dbReference type="EMBL" id="APZ91248.1"/>
    </source>
</evidence>
<dbReference type="RefSeq" id="WP_077023035.1">
    <property type="nucleotide sequence ID" value="NZ_CP017641.1"/>
</dbReference>
<dbReference type="KEGG" id="fmr:Fuma_00834"/>
<sequence length="229" mass="26613">MATSLHQQLKLHYVTDLNRHEVDLDGYRIDAIDDDQRLIEVQCASLLAIRDKIRKLTKKHKVVVVKPLATDKKLLKKERRNGKVVSRRYSPAHQTLPYIFLELVHFTKAFPHPNLQLDILLTEQEEIRVPAKRKTWRRKHSVQDRTLVEVQDTISIASPADLWAKLDIDVPEVFTTAELATGGSMPRWLAQKAAWCFKQMKHIEPCGKQGNAIEYRLSKRRRQSRRKAA</sequence>
<dbReference type="AlphaFoldDB" id="A0A1P8WB15"/>
<accession>A0A1P8WB15</accession>
<organism evidence="2 3">
    <name type="scientific">Fuerstiella marisgermanici</name>
    <dbReference type="NCBI Taxonomy" id="1891926"/>
    <lineage>
        <taxon>Bacteria</taxon>
        <taxon>Pseudomonadati</taxon>
        <taxon>Planctomycetota</taxon>
        <taxon>Planctomycetia</taxon>
        <taxon>Planctomycetales</taxon>
        <taxon>Planctomycetaceae</taxon>
        <taxon>Fuerstiella</taxon>
    </lineage>
</organism>
<dbReference type="OrthoDB" id="287760at2"/>
<proteinExistence type="predicted"/>
<dbReference type="STRING" id="1891926.Fuma_00834"/>
<dbReference type="Pfam" id="PF26351">
    <property type="entry name" value="DUF8091"/>
    <property type="match status" value="1"/>
</dbReference>
<dbReference type="EMBL" id="CP017641">
    <property type="protein sequence ID" value="APZ91248.1"/>
    <property type="molecule type" value="Genomic_DNA"/>
</dbReference>
<gene>
    <name evidence="2" type="ORF">Fuma_00834</name>
</gene>
<evidence type="ECO:0000313" key="3">
    <source>
        <dbReference type="Proteomes" id="UP000187735"/>
    </source>
</evidence>
<feature type="domain" description="DUF8091" evidence="1">
    <location>
        <begin position="3"/>
        <end position="156"/>
    </location>
</feature>
<evidence type="ECO:0000259" key="1">
    <source>
        <dbReference type="Pfam" id="PF26351"/>
    </source>
</evidence>